<keyword evidence="3" id="KW-1185">Reference proteome</keyword>
<evidence type="ECO:0000313" key="2">
    <source>
        <dbReference type="EMBL" id="CAI7989081.1"/>
    </source>
</evidence>
<dbReference type="InterPro" id="IPR011032">
    <property type="entry name" value="GroES-like_sf"/>
</dbReference>
<dbReference type="Pfam" id="PF00107">
    <property type="entry name" value="ADH_zinc_N"/>
    <property type="match status" value="1"/>
</dbReference>
<dbReference type="PANTHER" id="PTHR43677">
    <property type="entry name" value="SHORT-CHAIN DEHYDROGENASE/REDUCTASE"/>
    <property type="match status" value="1"/>
</dbReference>
<comment type="caution">
    <text evidence="2">The sequence shown here is derived from an EMBL/GenBank/DDBJ whole genome shotgun (WGS) entry which is preliminary data.</text>
</comment>
<dbReference type="SUPFAM" id="SSF51735">
    <property type="entry name" value="NAD(P)-binding Rossmann-fold domains"/>
    <property type="match status" value="1"/>
</dbReference>
<dbReference type="SUPFAM" id="SSF50129">
    <property type="entry name" value="GroES-like"/>
    <property type="match status" value="1"/>
</dbReference>
<dbReference type="SMART" id="SM00829">
    <property type="entry name" value="PKS_ER"/>
    <property type="match status" value="1"/>
</dbReference>
<dbReference type="InterPro" id="IPR014188">
    <property type="entry name" value="Acrylyl-CoA_reductase_AcuI"/>
</dbReference>
<dbReference type="InterPro" id="IPR020843">
    <property type="entry name" value="ER"/>
</dbReference>
<sequence length="325" mass="33516">MVVSENEDKTFSRAISERTADDLPDGDLLVSVAYSSLNYKDALSASGNKGVTRNFPHTPGIDAAGTVVESGAGDFAAGDEVVLTGFDLGANTDGGFAEYVRVPAAWAVKRPDGLSLKESMVYGTAGFTAALSVLRLQEGGVTPDSGDVLVTGATGGVGCLAVGILAHAGYRVVASTGKESEKDFLMGLGAADVISREAADDQSGRPLLKSVWAGAVDTVGGNILATAIKSAKYGGVVTCCGNVASVDLPTSVFPFILRDVRLIGVATPDCPAGIRATLWQKMAGEWKLPNLDAVTIDSSLDELDPHIESILKGGIRGRVVVDLSR</sequence>
<dbReference type="Gene3D" id="3.90.180.10">
    <property type="entry name" value="Medium-chain alcohol dehydrogenases, catalytic domain"/>
    <property type="match status" value="1"/>
</dbReference>
<dbReference type="Pfam" id="PF08240">
    <property type="entry name" value="ADH_N"/>
    <property type="match status" value="1"/>
</dbReference>
<evidence type="ECO:0000259" key="1">
    <source>
        <dbReference type="SMART" id="SM00829"/>
    </source>
</evidence>
<feature type="domain" description="Enoyl reductase (ER)" evidence="1">
    <location>
        <begin position="12"/>
        <end position="321"/>
    </location>
</feature>
<gene>
    <name evidence="2" type="ORF">GBAR_LOCUS115</name>
</gene>
<dbReference type="NCBIfam" id="TIGR02823">
    <property type="entry name" value="oxido_YhdH"/>
    <property type="match status" value="1"/>
</dbReference>
<organism evidence="2 3">
    <name type="scientific">Geodia barretti</name>
    <name type="common">Barrett's horny sponge</name>
    <dbReference type="NCBI Taxonomy" id="519541"/>
    <lineage>
        <taxon>Eukaryota</taxon>
        <taxon>Metazoa</taxon>
        <taxon>Porifera</taxon>
        <taxon>Demospongiae</taxon>
        <taxon>Heteroscleromorpha</taxon>
        <taxon>Tetractinellida</taxon>
        <taxon>Astrophorina</taxon>
        <taxon>Geodiidae</taxon>
        <taxon>Geodia</taxon>
    </lineage>
</organism>
<dbReference type="InterPro" id="IPR013154">
    <property type="entry name" value="ADH-like_N"/>
</dbReference>
<dbReference type="AlphaFoldDB" id="A0AA35VXC3"/>
<accession>A0AA35VXC3</accession>
<proteinExistence type="predicted"/>
<dbReference type="InterPro" id="IPR013149">
    <property type="entry name" value="ADH-like_C"/>
</dbReference>
<protein>
    <submittedName>
        <fullName evidence="2">Probable acrylyl-CoA reductase AcuI</fullName>
    </submittedName>
</protein>
<dbReference type="Gene3D" id="3.40.50.720">
    <property type="entry name" value="NAD(P)-binding Rossmann-like Domain"/>
    <property type="match status" value="1"/>
</dbReference>
<reference evidence="2" key="1">
    <citation type="submission" date="2023-03" db="EMBL/GenBank/DDBJ databases">
        <authorList>
            <person name="Steffen K."/>
            <person name="Cardenas P."/>
        </authorList>
    </citation>
    <scope>NUCLEOTIDE SEQUENCE</scope>
</reference>
<dbReference type="GO" id="GO:0043957">
    <property type="term" value="F:acryloyl-CoA reductase (NADPH) activity"/>
    <property type="evidence" value="ECO:0007669"/>
    <property type="project" value="TreeGrafter"/>
</dbReference>
<dbReference type="EMBL" id="CASHTH010000019">
    <property type="protein sequence ID" value="CAI7989081.1"/>
    <property type="molecule type" value="Genomic_DNA"/>
</dbReference>
<evidence type="ECO:0000313" key="3">
    <source>
        <dbReference type="Proteomes" id="UP001174909"/>
    </source>
</evidence>
<dbReference type="InterPro" id="IPR036291">
    <property type="entry name" value="NAD(P)-bd_dom_sf"/>
</dbReference>
<dbReference type="CDD" id="cd05280">
    <property type="entry name" value="MDR_yhdh_yhfp"/>
    <property type="match status" value="1"/>
</dbReference>
<dbReference type="Proteomes" id="UP001174909">
    <property type="component" value="Unassembled WGS sequence"/>
</dbReference>
<dbReference type="InterPro" id="IPR051397">
    <property type="entry name" value="Zn-ADH-like_protein"/>
</dbReference>
<name>A0AA35VXC3_GEOBA</name>
<dbReference type="PANTHER" id="PTHR43677:SF1">
    <property type="entry name" value="ACRYLYL-COA REDUCTASE ACUI-RELATED"/>
    <property type="match status" value="1"/>
</dbReference>